<dbReference type="SUPFAM" id="SSF53067">
    <property type="entry name" value="Actin-like ATPase domain"/>
    <property type="match status" value="2"/>
</dbReference>
<reference evidence="2" key="1">
    <citation type="submission" date="2020-10" db="EMBL/GenBank/DDBJ databases">
        <authorList>
            <person name="Gilroy R."/>
        </authorList>
    </citation>
    <scope>NUCLEOTIDE SEQUENCE</scope>
    <source>
        <strain evidence="2">B2-16538</strain>
    </source>
</reference>
<evidence type="ECO:0000313" key="2">
    <source>
        <dbReference type="EMBL" id="MBO8486026.1"/>
    </source>
</evidence>
<reference evidence="2" key="2">
    <citation type="journal article" date="2021" name="PeerJ">
        <title>Extensive microbial diversity within the chicken gut microbiome revealed by metagenomics and culture.</title>
        <authorList>
            <person name="Gilroy R."/>
            <person name="Ravi A."/>
            <person name="Getino M."/>
            <person name="Pursley I."/>
            <person name="Horton D.L."/>
            <person name="Alikhan N.F."/>
            <person name="Baker D."/>
            <person name="Gharbi K."/>
            <person name="Hall N."/>
            <person name="Watson M."/>
            <person name="Adriaenssens E.M."/>
            <person name="Foster-Nyarko E."/>
            <person name="Jarju S."/>
            <person name="Secka A."/>
            <person name="Antonio M."/>
            <person name="Oren A."/>
            <person name="Chaudhuri R.R."/>
            <person name="La Ragione R."/>
            <person name="Hildebrand F."/>
            <person name="Pallen M.J."/>
        </authorList>
    </citation>
    <scope>NUCLEOTIDE SEQUENCE</scope>
    <source>
        <strain evidence="2">B2-16538</strain>
    </source>
</reference>
<evidence type="ECO:0000313" key="3">
    <source>
        <dbReference type="Proteomes" id="UP000823750"/>
    </source>
</evidence>
<sequence>MERIILLETSTALCSAAIAEDGQIVAYRESTGPRSHASLTAVYVKEMLDSRQCTAKDCSAVCVSMGPGSYTGLRVGVSTAKGLCFGAGIPLLAVGTLEVLVAQAILEGLLPDGCRHIVPMIDARRMEVYTAVFTAEGKRLTETSPLVVSEESFRELREEGPVLFIGDGAGKCAEILASGNSHFIQCCPKASSMLIPATTEYKEKRFKDVAYFEPFYLKEFVATSSKKKLF</sequence>
<dbReference type="InterPro" id="IPR000905">
    <property type="entry name" value="Gcp-like_dom"/>
</dbReference>
<dbReference type="Gene3D" id="3.30.420.40">
    <property type="match status" value="2"/>
</dbReference>
<protein>
    <submittedName>
        <fullName evidence="2">tRNA (Adenosine(37)-N6)-threonylcarbamoyltransferase complex dimerization subunit type 1 TsaB</fullName>
    </submittedName>
</protein>
<dbReference type="PANTHER" id="PTHR11735">
    <property type="entry name" value="TRNA N6-ADENOSINE THREONYLCARBAMOYLTRANSFERASE"/>
    <property type="match status" value="1"/>
</dbReference>
<dbReference type="CDD" id="cd24032">
    <property type="entry name" value="ASKHA_NBD_TsaB"/>
    <property type="match status" value="1"/>
</dbReference>
<evidence type="ECO:0000259" key="1">
    <source>
        <dbReference type="Pfam" id="PF00814"/>
    </source>
</evidence>
<dbReference type="InterPro" id="IPR022496">
    <property type="entry name" value="T6A_TsaB"/>
</dbReference>
<accession>A0A9D9J5A2</accession>
<dbReference type="GO" id="GO:0005829">
    <property type="term" value="C:cytosol"/>
    <property type="evidence" value="ECO:0007669"/>
    <property type="project" value="TreeGrafter"/>
</dbReference>
<dbReference type="Pfam" id="PF00814">
    <property type="entry name" value="TsaD"/>
    <property type="match status" value="1"/>
</dbReference>
<dbReference type="Proteomes" id="UP000823750">
    <property type="component" value="Unassembled WGS sequence"/>
</dbReference>
<dbReference type="InterPro" id="IPR043129">
    <property type="entry name" value="ATPase_NBD"/>
</dbReference>
<comment type="caution">
    <text evidence="2">The sequence shown here is derived from an EMBL/GenBank/DDBJ whole genome shotgun (WGS) entry which is preliminary data.</text>
</comment>
<dbReference type="PANTHER" id="PTHR11735:SF11">
    <property type="entry name" value="TRNA THREONYLCARBAMOYLADENOSINE BIOSYNTHESIS PROTEIN TSAB"/>
    <property type="match status" value="1"/>
</dbReference>
<dbReference type="GO" id="GO:0002949">
    <property type="term" value="P:tRNA threonylcarbamoyladenosine modification"/>
    <property type="evidence" value="ECO:0007669"/>
    <property type="project" value="InterPro"/>
</dbReference>
<organism evidence="2 3">
    <name type="scientific">Candidatus Cryptobacteroides excrementavium</name>
    <dbReference type="NCBI Taxonomy" id="2840759"/>
    <lineage>
        <taxon>Bacteria</taxon>
        <taxon>Pseudomonadati</taxon>
        <taxon>Bacteroidota</taxon>
        <taxon>Bacteroidia</taxon>
        <taxon>Bacteroidales</taxon>
        <taxon>Candidatus Cryptobacteroides</taxon>
    </lineage>
</organism>
<dbReference type="NCBIfam" id="TIGR03725">
    <property type="entry name" value="T6A_YeaZ"/>
    <property type="match status" value="1"/>
</dbReference>
<name>A0A9D9J5A2_9BACT</name>
<feature type="domain" description="Gcp-like" evidence="1">
    <location>
        <begin position="34"/>
        <end position="141"/>
    </location>
</feature>
<proteinExistence type="predicted"/>
<gene>
    <name evidence="2" type="primary">tsaB</name>
    <name evidence="2" type="ORF">IAB78_06340</name>
</gene>
<dbReference type="EMBL" id="JADILX010000091">
    <property type="protein sequence ID" value="MBO8486026.1"/>
    <property type="molecule type" value="Genomic_DNA"/>
</dbReference>
<dbReference type="AlphaFoldDB" id="A0A9D9J5A2"/>